<dbReference type="EMBL" id="OIVN01000711">
    <property type="protein sequence ID" value="SPC84440.1"/>
    <property type="molecule type" value="Genomic_DNA"/>
</dbReference>
<name>A0A2N9FBQ7_FAGSY</name>
<dbReference type="InterPro" id="IPR025525">
    <property type="entry name" value="hAT-like_transposase_RNase-H"/>
</dbReference>
<protein>
    <recommendedName>
        <fullName evidence="2">hAT-like transposase RNase-H fold domain-containing protein</fullName>
    </recommendedName>
</protein>
<feature type="domain" description="hAT-like transposase RNase-H fold" evidence="2">
    <location>
        <begin position="136"/>
        <end position="187"/>
    </location>
</feature>
<dbReference type="SUPFAM" id="SSF53098">
    <property type="entry name" value="Ribonuclease H-like"/>
    <property type="match status" value="1"/>
</dbReference>
<dbReference type="InterPro" id="IPR052035">
    <property type="entry name" value="ZnF_BED_domain_contain"/>
</dbReference>
<reference evidence="3" key="1">
    <citation type="submission" date="2018-02" db="EMBL/GenBank/DDBJ databases">
        <authorList>
            <person name="Cohen D.B."/>
            <person name="Kent A.D."/>
        </authorList>
    </citation>
    <scope>NUCLEOTIDE SEQUENCE</scope>
</reference>
<dbReference type="AlphaFoldDB" id="A0A2N9FBQ7"/>
<sequence length="228" mass="26363">MKESYIVGCEFLHMRCCAHILNLIVQDGLKDIHESIAKVRNAVRYAKSSPKRFEKFLEVVKDANIQSKSLLSLDVPTRWNSTYLMLEAAEKFERAFDRLIIDDEQYMDYFEEPNGNGKKPKGSPRSLDWKNARLLCMKMKYEKYWGNIEKMNLLLFVAVVLDPRYKMKYIVYWFNKCASGSISCVTSDVASSSMSSASDTHNPWKSAIEEFQHHLAQEDSGECKTEVD</sequence>
<dbReference type="Pfam" id="PF14372">
    <property type="entry name" value="hAT-like_RNase-H"/>
    <property type="match status" value="1"/>
</dbReference>
<dbReference type="PANTHER" id="PTHR46481">
    <property type="entry name" value="ZINC FINGER BED DOMAIN-CONTAINING PROTEIN 4"/>
    <property type="match status" value="1"/>
</dbReference>
<dbReference type="PANTHER" id="PTHR46481:SF8">
    <property type="entry name" value="ZINC FINGER BED DOMAIN-CONTAINING PROTEIN RICESLEEPER 1-LIKE"/>
    <property type="match status" value="1"/>
</dbReference>
<proteinExistence type="predicted"/>
<organism evidence="3">
    <name type="scientific">Fagus sylvatica</name>
    <name type="common">Beechnut</name>
    <dbReference type="NCBI Taxonomy" id="28930"/>
    <lineage>
        <taxon>Eukaryota</taxon>
        <taxon>Viridiplantae</taxon>
        <taxon>Streptophyta</taxon>
        <taxon>Embryophyta</taxon>
        <taxon>Tracheophyta</taxon>
        <taxon>Spermatophyta</taxon>
        <taxon>Magnoliopsida</taxon>
        <taxon>eudicotyledons</taxon>
        <taxon>Gunneridae</taxon>
        <taxon>Pentapetalae</taxon>
        <taxon>rosids</taxon>
        <taxon>fabids</taxon>
        <taxon>Fagales</taxon>
        <taxon>Fagaceae</taxon>
        <taxon>Fagus</taxon>
    </lineage>
</organism>
<evidence type="ECO:0000259" key="2">
    <source>
        <dbReference type="Pfam" id="PF14372"/>
    </source>
</evidence>
<dbReference type="GO" id="GO:0003677">
    <property type="term" value="F:DNA binding"/>
    <property type="evidence" value="ECO:0007669"/>
    <property type="project" value="UniProtKB-KW"/>
</dbReference>
<keyword evidence="1" id="KW-0238">DNA-binding</keyword>
<dbReference type="InterPro" id="IPR012337">
    <property type="entry name" value="RNaseH-like_sf"/>
</dbReference>
<accession>A0A2N9FBQ7</accession>
<evidence type="ECO:0000256" key="1">
    <source>
        <dbReference type="ARBA" id="ARBA00023125"/>
    </source>
</evidence>
<evidence type="ECO:0000313" key="3">
    <source>
        <dbReference type="EMBL" id="SPC84440.1"/>
    </source>
</evidence>
<gene>
    <name evidence="3" type="ORF">FSB_LOCUS12322</name>
</gene>